<sequence length="48" mass="5564">MQLRRLGRPREDRAHRHRAVAPRAVKLMGRLLDAEGRAVGYEQVDVWA</sequence>
<protein>
    <submittedName>
        <fullName evidence="1">Uncharacterized protein</fullName>
    </submittedName>
</protein>
<proteinExistence type="predicted"/>
<gene>
    <name evidence="1" type="ORF">ACEG43_14045</name>
</gene>
<evidence type="ECO:0000313" key="1">
    <source>
        <dbReference type="EMBL" id="MFA3837289.1"/>
    </source>
</evidence>
<dbReference type="EMBL" id="JBGOSP010000006">
    <property type="protein sequence ID" value="MFA3837289.1"/>
    <property type="molecule type" value="Genomic_DNA"/>
</dbReference>
<organism evidence="1 2">
    <name type="scientific">Streptomyces aureus</name>
    <dbReference type="NCBI Taxonomy" id="193461"/>
    <lineage>
        <taxon>Bacteria</taxon>
        <taxon>Bacillati</taxon>
        <taxon>Actinomycetota</taxon>
        <taxon>Actinomycetes</taxon>
        <taxon>Kitasatosporales</taxon>
        <taxon>Streptomycetaceae</taxon>
        <taxon>Streptomyces</taxon>
    </lineage>
</organism>
<accession>A0ABV4SI23</accession>
<keyword evidence="2" id="KW-1185">Reference proteome</keyword>
<name>A0ABV4SI23_9ACTN</name>
<dbReference type="RefSeq" id="WP_372562762.1">
    <property type="nucleotide sequence ID" value="NZ_JBGOSP010000006.1"/>
</dbReference>
<dbReference type="Proteomes" id="UP001571476">
    <property type="component" value="Unassembled WGS sequence"/>
</dbReference>
<reference evidence="1 2" key="1">
    <citation type="submission" date="2024-08" db="EMBL/GenBank/DDBJ databases">
        <title>Genome sequence of Streptomyces aureus CACIA-1.46HGO.</title>
        <authorList>
            <person name="Evangelista-Martinez Z."/>
        </authorList>
    </citation>
    <scope>NUCLEOTIDE SEQUENCE [LARGE SCALE GENOMIC DNA]</scope>
    <source>
        <strain evidence="1 2">CACIA-1.46HGO</strain>
    </source>
</reference>
<evidence type="ECO:0000313" key="2">
    <source>
        <dbReference type="Proteomes" id="UP001571476"/>
    </source>
</evidence>
<comment type="caution">
    <text evidence="1">The sequence shown here is derived from an EMBL/GenBank/DDBJ whole genome shotgun (WGS) entry which is preliminary data.</text>
</comment>